<keyword evidence="2" id="KW-0472">Membrane</keyword>
<dbReference type="Proteomes" id="UP001166585">
    <property type="component" value="Unassembled WGS sequence"/>
</dbReference>
<gene>
    <name evidence="3" type="ORF">KIP89_17380</name>
</gene>
<comment type="caution">
    <text evidence="3">The sequence shown here is derived from an EMBL/GenBank/DDBJ whole genome shotgun (WGS) entry which is preliminary data.</text>
</comment>
<proteinExistence type="predicted"/>
<evidence type="ECO:0000256" key="2">
    <source>
        <dbReference type="SAM" id="Phobius"/>
    </source>
</evidence>
<evidence type="ECO:0000313" key="3">
    <source>
        <dbReference type="EMBL" id="MBS9478883.1"/>
    </source>
</evidence>
<feature type="compositionally biased region" description="Basic and acidic residues" evidence="1">
    <location>
        <begin position="224"/>
        <end position="233"/>
    </location>
</feature>
<protein>
    <submittedName>
        <fullName evidence="3">Uncharacterized protein</fullName>
    </submittedName>
</protein>
<evidence type="ECO:0000313" key="4">
    <source>
        <dbReference type="Proteomes" id="UP001166585"/>
    </source>
</evidence>
<dbReference type="RefSeq" id="WP_213756846.1">
    <property type="nucleotide sequence ID" value="NZ_JAHCQH010000021.1"/>
</dbReference>
<organism evidence="3 4">
    <name type="scientific">Ancylobacter radicis</name>
    <dbReference type="NCBI Taxonomy" id="2836179"/>
    <lineage>
        <taxon>Bacteria</taxon>
        <taxon>Pseudomonadati</taxon>
        <taxon>Pseudomonadota</taxon>
        <taxon>Alphaproteobacteria</taxon>
        <taxon>Hyphomicrobiales</taxon>
        <taxon>Xanthobacteraceae</taxon>
        <taxon>Ancylobacter</taxon>
    </lineage>
</organism>
<feature type="transmembrane region" description="Helical" evidence="2">
    <location>
        <begin position="20"/>
        <end position="40"/>
    </location>
</feature>
<feature type="region of interest" description="Disordered" evidence="1">
    <location>
        <begin position="202"/>
        <end position="245"/>
    </location>
</feature>
<dbReference type="EMBL" id="JAHCQH010000021">
    <property type="protein sequence ID" value="MBS9478883.1"/>
    <property type="molecule type" value="Genomic_DNA"/>
</dbReference>
<accession>A0ABS5RB43</accession>
<keyword evidence="4" id="KW-1185">Reference proteome</keyword>
<evidence type="ECO:0000256" key="1">
    <source>
        <dbReference type="SAM" id="MobiDB-lite"/>
    </source>
</evidence>
<reference evidence="3" key="1">
    <citation type="submission" date="2021-05" db="EMBL/GenBank/DDBJ databases">
        <authorList>
            <person name="Sun Q."/>
            <person name="Inoue M."/>
        </authorList>
    </citation>
    <scope>NUCLEOTIDE SEQUENCE</scope>
    <source>
        <strain evidence="3">VKM B-3255</strain>
    </source>
</reference>
<sequence>METEAVPVGSLWQAVQDPRLIVAAIGIASGVLGAAATAMFKARYDLRQERRLRRQRQRDLLVAVHAEILAGVGASEWQVGQAEYDYALANSSPFATADDNDFVFRSALGELALLPAPVIHAVVEYYRLAAQSNDLTRELRTPEFAAQEPGERTKFIKGLMTVVDMQRAAGERAITDIAAYLPDMQLERQSVHFLERRRAAMTRARAREASRRPVGGGAGSSDDGNDRAAHDVSPDDPNISSKGAE</sequence>
<keyword evidence="2" id="KW-1133">Transmembrane helix</keyword>
<name>A0ABS5RB43_9HYPH</name>
<keyword evidence="2" id="KW-0812">Transmembrane</keyword>